<dbReference type="InterPro" id="IPR010372">
    <property type="entry name" value="DNA_pol3_delta_N"/>
</dbReference>
<dbReference type="Gene3D" id="1.20.272.10">
    <property type="match status" value="1"/>
</dbReference>
<feature type="domain" description="DNA polymerase III delta subunit-like C-terminal" evidence="10">
    <location>
        <begin position="209"/>
        <end position="328"/>
    </location>
</feature>
<dbReference type="Pfam" id="PF06144">
    <property type="entry name" value="DNA_pol3_delta"/>
    <property type="match status" value="1"/>
</dbReference>
<sequence>MKVQELKEIKSLSPVYLLQGVNSFLLKDAKQKIIEKTLTEEEQEFNLASFDLEEIPIETVIEDAETLPFLGEKRVVIAENATFLTAEKQKVEHNVDVLIRYLEEPAPFSVLIIVAPYEKLDERKKVTKKLKAKSTHLEANELTEGELKNWVKAEVAQAGLTITDEALSEFIELTGMKLTIVHMELAKLLLYGEEITAELVHQLVSKSLEQNVFALVEAFIHGRTVDTITIYRDLLRNNEEPIKILALLVSQIRLVYHSKRLSNQGYGQKQISQALKVHPFRVKLAIGQGRSFSTDHLLNLLKDLARADFEMKTGKMDKALLLELLFMKKYEA</sequence>
<dbReference type="RefSeq" id="WP_061802042.1">
    <property type="nucleotide sequence ID" value="NZ_FOXX01000001.1"/>
</dbReference>
<dbReference type="Pfam" id="PF21694">
    <property type="entry name" value="DNA_pol3_delta_C"/>
    <property type="match status" value="1"/>
</dbReference>
<evidence type="ECO:0000313" key="12">
    <source>
        <dbReference type="Proteomes" id="UP000182762"/>
    </source>
</evidence>
<accession>A0A1I5WHJ7</accession>
<comment type="catalytic activity">
    <reaction evidence="8">
        <text>DNA(n) + a 2'-deoxyribonucleoside 5'-triphosphate = DNA(n+1) + diphosphate</text>
        <dbReference type="Rhea" id="RHEA:22508"/>
        <dbReference type="Rhea" id="RHEA-COMP:17339"/>
        <dbReference type="Rhea" id="RHEA-COMP:17340"/>
        <dbReference type="ChEBI" id="CHEBI:33019"/>
        <dbReference type="ChEBI" id="CHEBI:61560"/>
        <dbReference type="ChEBI" id="CHEBI:173112"/>
        <dbReference type="EC" id="2.7.7.7"/>
    </reaction>
</comment>
<feature type="domain" description="DNA polymerase III delta N-terminal" evidence="9">
    <location>
        <begin position="16"/>
        <end position="139"/>
    </location>
</feature>
<dbReference type="InterPro" id="IPR048466">
    <property type="entry name" value="DNA_pol3_delta-like_C"/>
</dbReference>
<evidence type="ECO:0000256" key="5">
    <source>
        <dbReference type="ARBA" id="ARBA00022705"/>
    </source>
</evidence>
<evidence type="ECO:0000256" key="3">
    <source>
        <dbReference type="ARBA" id="ARBA00022679"/>
    </source>
</evidence>
<dbReference type="SUPFAM" id="SSF48019">
    <property type="entry name" value="post-AAA+ oligomerization domain-like"/>
    <property type="match status" value="1"/>
</dbReference>
<evidence type="ECO:0000256" key="1">
    <source>
        <dbReference type="ARBA" id="ARBA00012417"/>
    </source>
</evidence>
<keyword evidence="4" id="KW-0548">Nucleotidyltransferase</keyword>
<protein>
    <recommendedName>
        <fullName evidence="2">DNA polymerase III subunit delta</fullName>
        <ecNumber evidence="1">2.7.7.7</ecNumber>
    </recommendedName>
</protein>
<proteinExistence type="inferred from homology"/>
<reference evidence="11 12" key="1">
    <citation type="submission" date="2016-10" db="EMBL/GenBank/DDBJ databases">
        <authorList>
            <person name="Varghese N."/>
            <person name="Submissions S."/>
        </authorList>
    </citation>
    <scope>NUCLEOTIDE SEQUENCE [LARGE SCALE GENOMIC DNA]</scope>
    <source>
        <strain evidence="11 12">DSM 13796</strain>
    </source>
</reference>
<evidence type="ECO:0000256" key="4">
    <source>
        <dbReference type="ARBA" id="ARBA00022695"/>
    </source>
</evidence>
<evidence type="ECO:0000313" key="11">
    <source>
        <dbReference type="EMBL" id="SFQ19170.1"/>
    </source>
</evidence>
<dbReference type="InterPro" id="IPR008921">
    <property type="entry name" value="DNA_pol3_clamp-load_cplx_C"/>
</dbReference>
<evidence type="ECO:0000256" key="7">
    <source>
        <dbReference type="ARBA" id="ARBA00034754"/>
    </source>
</evidence>
<dbReference type="SUPFAM" id="SSF52540">
    <property type="entry name" value="P-loop containing nucleoside triphosphate hydrolases"/>
    <property type="match status" value="1"/>
</dbReference>
<organism evidence="11 12">
    <name type="scientific">Priestia endophytica DSM 13796</name>
    <dbReference type="NCBI Taxonomy" id="1121089"/>
    <lineage>
        <taxon>Bacteria</taxon>
        <taxon>Bacillati</taxon>
        <taxon>Bacillota</taxon>
        <taxon>Bacilli</taxon>
        <taxon>Bacillales</taxon>
        <taxon>Bacillaceae</taxon>
        <taxon>Priestia</taxon>
    </lineage>
</organism>
<evidence type="ECO:0000256" key="8">
    <source>
        <dbReference type="ARBA" id="ARBA00049244"/>
    </source>
</evidence>
<keyword evidence="12" id="KW-1185">Reference proteome</keyword>
<evidence type="ECO:0000259" key="9">
    <source>
        <dbReference type="Pfam" id="PF06144"/>
    </source>
</evidence>
<dbReference type="InterPro" id="IPR027417">
    <property type="entry name" value="P-loop_NTPase"/>
</dbReference>
<comment type="caution">
    <text evidence="11">The sequence shown here is derived from an EMBL/GenBank/DDBJ whole genome shotgun (WGS) entry which is preliminary data.</text>
</comment>
<dbReference type="PANTHER" id="PTHR34388:SF1">
    <property type="entry name" value="DNA POLYMERASE III SUBUNIT DELTA"/>
    <property type="match status" value="1"/>
</dbReference>
<keyword evidence="5" id="KW-0235">DNA replication</keyword>
<evidence type="ECO:0000259" key="10">
    <source>
        <dbReference type="Pfam" id="PF21694"/>
    </source>
</evidence>
<name>A0A1I5WHJ7_9BACI</name>
<keyword evidence="3" id="KW-0808">Transferase</keyword>
<dbReference type="GeneID" id="93709341"/>
<dbReference type="InterPro" id="IPR005790">
    <property type="entry name" value="DNA_polIII_delta"/>
</dbReference>
<gene>
    <name evidence="11" type="ORF">SAMN02745910_00570</name>
</gene>
<dbReference type="EMBL" id="FOXX01000001">
    <property type="protein sequence ID" value="SFQ19170.1"/>
    <property type="molecule type" value="Genomic_DNA"/>
</dbReference>
<dbReference type="NCBIfam" id="TIGR01128">
    <property type="entry name" value="holA"/>
    <property type="match status" value="1"/>
</dbReference>
<dbReference type="Proteomes" id="UP000182762">
    <property type="component" value="Unassembled WGS sequence"/>
</dbReference>
<dbReference type="PANTHER" id="PTHR34388">
    <property type="entry name" value="DNA POLYMERASE III SUBUNIT DELTA"/>
    <property type="match status" value="1"/>
</dbReference>
<comment type="similarity">
    <text evidence="7">Belongs to the DNA polymerase HolA subunit family.</text>
</comment>
<evidence type="ECO:0000256" key="6">
    <source>
        <dbReference type="ARBA" id="ARBA00022932"/>
    </source>
</evidence>
<evidence type="ECO:0000256" key="2">
    <source>
        <dbReference type="ARBA" id="ARBA00017703"/>
    </source>
</evidence>
<dbReference type="Gene3D" id="3.40.50.300">
    <property type="entry name" value="P-loop containing nucleotide triphosphate hydrolases"/>
    <property type="match status" value="1"/>
</dbReference>
<dbReference type="Gene3D" id="1.10.8.60">
    <property type="match status" value="1"/>
</dbReference>
<dbReference type="EC" id="2.7.7.7" evidence="1"/>
<keyword evidence="6" id="KW-0239">DNA-directed DNA polymerase</keyword>